<dbReference type="RefSeq" id="WP_114347948.1">
    <property type="nucleotide sequence ID" value="NZ_QPJL01000002.1"/>
</dbReference>
<feature type="domain" description="MlaB-like STAS" evidence="8">
    <location>
        <begin position="427"/>
        <end position="504"/>
    </location>
</feature>
<feature type="transmembrane region" description="Helical" evidence="6">
    <location>
        <begin position="193"/>
        <end position="215"/>
    </location>
</feature>
<organism evidence="9 10">
    <name type="scientific">Paracoccus lutimaris</name>
    <dbReference type="NCBI Taxonomy" id="1490030"/>
    <lineage>
        <taxon>Bacteria</taxon>
        <taxon>Pseudomonadati</taxon>
        <taxon>Pseudomonadota</taxon>
        <taxon>Alphaproteobacteria</taxon>
        <taxon>Rhodobacterales</taxon>
        <taxon>Paracoccaceae</taxon>
        <taxon>Paracoccus</taxon>
    </lineage>
</organism>
<feature type="transmembrane region" description="Helical" evidence="6">
    <location>
        <begin position="84"/>
        <end position="102"/>
    </location>
</feature>
<evidence type="ECO:0000256" key="5">
    <source>
        <dbReference type="SAM" id="MobiDB-lite"/>
    </source>
</evidence>
<evidence type="ECO:0000256" key="1">
    <source>
        <dbReference type="ARBA" id="ARBA00004141"/>
    </source>
</evidence>
<feature type="transmembrane region" description="Helical" evidence="6">
    <location>
        <begin position="375"/>
        <end position="403"/>
    </location>
</feature>
<gene>
    <name evidence="9" type="ORF">DFP89_102145</name>
</gene>
<dbReference type="InterPro" id="IPR058548">
    <property type="entry name" value="MlaB-like_STAS"/>
</dbReference>
<feature type="transmembrane region" description="Helical" evidence="6">
    <location>
        <begin position="325"/>
        <end position="355"/>
    </location>
</feature>
<comment type="subcellular location">
    <subcellularLocation>
        <location evidence="1">Membrane</location>
        <topology evidence="1">Multi-pass membrane protein</topology>
    </subcellularLocation>
</comment>
<keyword evidence="3 6" id="KW-1133">Transmembrane helix</keyword>
<evidence type="ECO:0000259" key="7">
    <source>
        <dbReference type="Pfam" id="PF00916"/>
    </source>
</evidence>
<dbReference type="PANTHER" id="PTHR11814">
    <property type="entry name" value="SULFATE TRANSPORTER"/>
    <property type="match status" value="1"/>
</dbReference>
<feature type="transmembrane region" description="Helical" evidence="6">
    <location>
        <begin position="244"/>
        <end position="266"/>
    </location>
</feature>
<evidence type="ECO:0000256" key="6">
    <source>
        <dbReference type="SAM" id="Phobius"/>
    </source>
</evidence>
<feature type="transmembrane region" description="Helical" evidence="6">
    <location>
        <begin position="38"/>
        <end position="55"/>
    </location>
</feature>
<dbReference type="InterPro" id="IPR011547">
    <property type="entry name" value="SLC26A/SulP_dom"/>
</dbReference>
<dbReference type="Gene3D" id="3.30.750.24">
    <property type="entry name" value="STAS domain"/>
    <property type="match status" value="1"/>
</dbReference>
<name>A0A368Z6X5_9RHOB</name>
<dbReference type="AlphaFoldDB" id="A0A368Z6X5"/>
<keyword evidence="10" id="KW-1185">Reference proteome</keyword>
<accession>A0A368Z6X5</accession>
<dbReference type="SUPFAM" id="SSF52091">
    <property type="entry name" value="SpoIIaa-like"/>
    <property type="match status" value="1"/>
</dbReference>
<dbReference type="Pfam" id="PF13466">
    <property type="entry name" value="STAS_2"/>
    <property type="match status" value="1"/>
</dbReference>
<evidence type="ECO:0000313" key="9">
    <source>
        <dbReference type="EMBL" id="RCW88215.1"/>
    </source>
</evidence>
<proteinExistence type="predicted"/>
<evidence type="ECO:0000259" key="8">
    <source>
        <dbReference type="Pfam" id="PF13466"/>
    </source>
</evidence>
<comment type="caution">
    <text evidence="9">The sequence shown here is derived from an EMBL/GenBank/DDBJ whole genome shotgun (WGS) entry which is preliminary data.</text>
</comment>
<dbReference type="InterPro" id="IPR036513">
    <property type="entry name" value="STAS_dom_sf"/>
</dbReference>
<protein>
    <submittedName>
        <fullName evidence="9">MFS superfamily sulfate permease-like transporter</fullName>
    </submittedName>
</protein>
<dbReference type="Pfam" id="PF00916">
    <property type="entry name" value="Sulfate_transp"/>
    <property type="match status" value="1"/>
</dbReference>
<evidence type="ECO:0000256" key="2">
    <source>
        <dbReference type="ARBA" id="ARBA00022692"/>
    </source>
</evidence>
<dbReference type="GO" id="GO:0016020">
    <property type="term" value="C:membrane"/>
    <property type="evidence" value="ECO:0007669"/>
    <property type="project" value="UniProtKB-SubCell"/>
</dbReference>
<feature type="transmembrane region" description="Helical" evidence="6">
    <location>
        <begin position="114"/>
        <end position="136"/>
    </location>
</feature>
<feature type="transmembrane region" description="Helical" evidence="6">
    <location>
        <begin position="12"/>
        <end position="32"/>
    </location>
</feature>
<dbReference type="Proteomes" id="UP000253345">
    <property type="component" value="Unassembled WGS sequence"/>
</dbReference>
<keyword evidence="4 6" id="KW-0472">Membrane</keyword>
<dbReference type="GO" id="GO:0055085">
    <property type="term" value="P:transmembrane transport"/>
    <property type="evidence" value="ECO:0007669"/>
    <property type="project" value="InterPro"/>
</dbReference>
<dbReference type="OrthoDB" id="9769739at2"/>
<evidence type="ECO:0000313" key="10">
    <source>
        <dbReference type="Proteomes" id="UP000253345"/>
    </source>
</evidence>
<sequence length="518" mass="53687">MRSILPRDFSNDLAASLVVFLVAMPLCLGIALASGVPAGMGLISGIIGGIIVGALSGSPMQVTGPAAGLAVIVFGFVQEHGVAALGPVLLLAGLMQIVAGCLRMGSWFRLISPAVVHGMLTGIGVLIVLAQIHVLMGSTPSAGAVQNATAITTSLGRVLDDHLTPQALTLIVGLASLLAMLGWERFRPRQLRLLPGALIGVATGTLITLVAGLPIPRVELPASILGNISLPSVDSFAGLLHPDALIAAVIIAVIASAETLLSAAAVDKLHDGPQTKMNKELWAQGVGNSLCGLLGGLPITGVIVRSSANVQAGARTRASTILHGVWILALVALAPQVLGLVPLTALAAVLLVTGWRLINLHHVRELFSHHGVFPAGIWAATVVVILVEDLLIGVGVGLALSLIEIAPVLRRRFGATSREGKDDAIDVNLHGAATCTRVPKLLSTLESLPAGRKVRLNAQRLRYIDHTSAETLSDWVKRETRAGRAVEISAPSSPRVSKVLHRMGGDTTQPNLAQPDPT</sequence>
<dbReference type="EMBL" id="QPJL01000002">
    <property type="protein sequence ID" value="RCW88215.1"/>
    <property type="molecule type" value="Genomic_DNA"/>
</dbReference>
<evidence type="ECO:0000256" key="3">
    <source>
        <dbReference type="ARBA" id="ARBA00022989"/>
    </source>
</evidence>
<feature type="region of interest" description="Disordered" evidence="5">
    <location>
        <begin position="489"/>
        <end position="518"/>
    </location>
</feature>
<reference evidence="9 10" key="1">
    <citation type="submission" date="2018-07" db="EMBL/GenBank/DDBJ databases">
        <title>Genomic Encyclopedia of Type Strains, Phase III (KMG-III): the genomes of soil and plant-associated and newly described type strains.</title>
        <authorList>
            <person name="Whitman W."/>
        </authorList>
    </citation>
    <scope>NUCLEOTIDE SEQUENCE [LARGE SCALE GENOMIC DNA]</scope>
    <source>
        <strain evidence="9 10">CECT 8525</strain>
    </source>
</reference>
<feature type="transmembrane region" description="Helical" evidence="6">
    <location>
        <begin position="163"/>
        <end position="181"/>
    </location>
</feature>
<keyword evidence="2 6" id="KW-0812">Transmembrane</keyword>
<dbReference type="InterPro" id="IPR001902">
    <property type="entry name" value="SLC26A/SulP_fam"/>
</dbReference>
<evidence type="ECO:0000256" key="4">
    <source>
        <dbReference type="ARBA" id="ARBA00023136"/>
    </source>
</evidence>
<feature type="domain" description="SLC26A/SulP transporter" evidence="7">
    <location>
        <begin position="9"/>
        <end position="368"/>
    </location>
</feature>